<protein>
    <recommendedName>
        <fullName evidence="2">Disease resistance protein At4g27190-like leucine-rich repeats domain-containing protein</fullName>
    </recommendedName>
</protein>
<dbReference type="InterPro" id="IPR057135">
    <property type="entry name" value="At4g27190-like_LRR"/>
</dbReference>
<dbReference type="AlphaFoldDB" id="A0A8S0U0R2"/>
<evidence type="ECO:0000313" key="4">
    <source>
        <dbReference type="Proteomes" id="UP000594638"/>
    </source>
</evidence>
<reference evidence="3 4" key="1">
    <citation type="submission" date="2019-12" db="EMBL/GenBank/DDBJ databases">
        <authorList>
            <person name="Alioto T."/>
            <person name="Alioto T."/>
            <person name="Gomez Garrido J."/>
        </authorList>
    </citation>
    <scope>NUCLEOTIDE SEQUENCE [LARGE SCALE GENOMIC DNA]</scope>
</reference>
<dbReference type="Proteomes" id="UP000594638">
    <property type="component" value="Unassembled WGS sequence"/>
</dbReference>
<dbReference type="InterPro" id="IPR032675">
    <property type="entry name" value="LRR_dom_sf"/>
</dbReference>
<comment type="caution">
    <text evidence="3">The sequence shown here is derived from an EMBL/GenBank/DDBJ whole genome shotgun (WGS) entry which is preliminary data.</text>
</comment>
<dbReference type="Gramene" id="OE9A026798T1">
    <property type="protein sequence ID" value="OE9A026798C1"/>
    <property type="gene ID" value="OE9A026798"/>
</dbReference>
<dbReference type="Gene3D" id="3.80.10.10">
    <property type="entry name" value="Ribonuclease Inhibitor"/>
    <property type="match status" value="1"/>
</dbReference>
<evidence type="ECO:0000256" key="1">
    <source>
        <dbReference type="ARBA" id="ARBA00022821"/>
    </source>
</evidence>
<gene>
    <name evidence="3" type="ORF">OLEA9_A026798</name>
</gene>
<accession>A0A8S0U0R2</accession>
<dbReference type="SUPFAM" id="SSF52047">
    <property type="entry name" value="RNI-like"/>
    <property type="match status" value="1"/>
</dbReference>
<name>A0A8S0U0R2_OLEEU</name>
<dbReference type="EMBL" id="CACTIH010007388">
    <property type="protein sequence ID" value="CAA3012064.1"/>
    <property type="molecule type" value="Genomic_DNA"/>
</dbReference>
<evidence type="ECO:0000313" key="3">
    <source>
        <dbReference type="EMBL" id="CAA3012064.1"/>
    </source>
</evidence>
<dbReference type="Pfam" id="PF23247">
    <property type="entry name" value="LRR_RPS2"/>
    <property type="match status" value="2"/>
</dbReference>
<evidence type="ECO:0000259" key="2">
    <source>
        <dbReference type="Pfam" id="PF23247"/>
    </source>
</evidence>
<dbReference type="PANTHER" id="PTHR33463">
    <property type="entry name" value="NB-ARC DOMAIN-CONTAINING PROTEIN-RELATED"/>
    <property type="match status" value="1"/>
</dbReference>
<organism evidence="3 4">
    <name type="scientific">Olea europaea subsp. europaea</name>
    <dbReference type="NCBI Taxonomy" id="158383"/>
    <lineage>
        <taxon>Eukaryota</taxon>
        <taxon>Viridiplantae</taxon>
        <taxon>Streptophyta</taxon>
        <taxon>Embryophyta</taxon>
        <taxon>Tracheophyta</taxon>
        <taxon>Spermatophyta</taxon>
        <taxon>Magnoliopsida</taxon>
        <taxon>eudicotyledons</taxon>
        <taxon>Gunneridae</taxon>
        <taxon>Pentapetalae</taxon>
        <taxon>asterids</taxon>
        <taxon>lamiids</taxon>
        <taxon>Lamiales</taxon>
        <taxon>Oleaceae</taxon>
        <taxon>Oleeae</taxon>
        <taxon>Olea</taxon>
    </lineage>
</organism>
<keyword evidence="4" id="KW-1185">Reference proteome</keyword>
<feature type="domain" description="Disease resistance protein At4g27190-like leucine-rich repeats" evidence="2">
    <location>
        <begin position="83"/>
        <end position="222"/>
    </location>
</feature>
<keyword evidence="1" id="KW-0611">Plant defense</keyword>
<dbReference type="PANTHER" id="PTHR33463:SF204">
    <property type="entry name" value="NB-ARC DOMAIN-CONTAINING PROTEIN"/>
    <property type="match status" value="1"/>
</dbReference>
<sequence>MTFEIFGCGTIRSLFPKSIAKCLVNLQSLEIFNCHMLAEVVSADARENEVTKICERLEFPKLRIVNLSSLTQFKSFTSQSNSGFDRQTLFNQVNFPNVECMDVKRLDCTVKLIEFDSIQSLQSLEYLHVLECKAFQVLFDFEGMKVTNDDAEINMLGRLETLLLTDLPQLVNIKRMVPEGIRVFQNLTNLDVTGCESLRYLFSLSIVNSLVALEELSIDNCKALEEIIGREEEENTSETRNIVMDANTPSNLHHFTQVVSMDAKRNGVIDMLEFPKLNSLVLIGLSNFKSFRFESNNDSII</sequence>
<dbReference type="OrthoDB" id="1747797at2759"/>
<feature type="domain" description="Disease resistance protein At4g27190-like leucine-rich repeats" evidence="2">
    <location>
        <begin position="4"/>
        <end position="73"/>
    </location>
</feature>
<dbReference type="InterPro" id="IPR050905">
    <property type="entry name" value="Plant_NBS-LRR"/>
</dbReference>
<proteinExistence type="predicted"/>